<organism evidence="2 3">
    <name type="scientific">Clostridium puniceum</name>
    <dbReference type="NCBI Taxonomy" id="29367"/>
    <lineage>
        <taxon>Bacteria</taxon>
        <taxon>Bacillati</taxon>
        <taxon>Bacillota</taxon>
        <taxon>Clostridia</taxon>
        <taxon>Eubacteriales</taxon>
        <taxon>Clostridiaceae</taxon>
        <taxon>Clostridium</taxon>
    </lineage>
</organism>
<proteinExistence type="predicted"/>
<dbReference type="EMBL" id="LZZM01000199">
    <property type="protein sequence ID" value="OOM74450.1"/>
    <property type="molecule type" value="Genomic_DNA"/>
</dbReference>
<gene>
    <name evidence="2" type="ORF">CLPUN_39030</name>
</gene>
<feature type="transmembrane region" description="Helical" evidence="1">
    <location>
        <begin position="31"/>
        <end position="51"/>
    </location>
</feature>
<feature type="transmembrane region" description="Helical" evidence="1">
    <location>
        <begin position="92"/>
        <end position="112"/>
    </location>
</feature>
<evidence type="ECO:0000256" key="1">
    <source>
        <dbReference type="SAM" id="Phobius"/>
    </source>
</evidence>
<keyword evidence="1" id="KW-0812">Transmembrane</keyword>
<dbReference type="Pfam" id="PF21846">
    <property type="entry name" value="DUF6905"/>
    <property type="match status" value="1"/>
</dbReference>
<dbReference type="InterPro" id="IPR054200">
    <property type="entry name" value="DUF6905"/>
</dbReference>
<keyword evidence="3" id="KW-1185">Reference proteome</keyword>
<comment type="caution">
    <text evidence="2">The sequence shown here is derived from an EMBL/GenBank/DDBJ whole genome shotgun (WGS) entry which is preliminary data.</text>
</comment>
<dbReference type="RefSeq" id="WP_077848888.1">
    <property type="nucleotide sequence ID" value="NZ_LZZM01000199.1"/>
</dbReference>
<dbReference type="OrthoDB" id="1028168at2"/>
<dbReference type="STRING" id="29367.CLPUN_39030"/>
<accession>A0A1S8T9J3</accession>
<protein>
    <submittedName>
        <fullName evidence="2">Uncharacterized protein</fullName>
    </submittedName>
</protein>
<feature type="transmembrane region" description="Helical" evidence="1">
    <location>
        <begin position="63"/>
        <end position="85"/>
    </location>
</feature>
<feature type="transmembrane region" description="Helical" evidence="1">
    <location>
        <begin position="6"/>
        <end position="24"/>
    </location>
</feature>
<evidence type="ECO:0000313" key="3">
    <source>
        <dbReference type="Proteomes" id="UP000190890"/>
    </source>
</evidence>
<keyword evidence="1" id="KW-1133">Transmembrane helix</keyword>
<keyword evidence="1" id="KW-0472">Membrane</keyword>
<reference evidence="2 3" key="1">
    <citation type="submission" date="2016-05" db="EMBL/GenBank/DDBJ databases">
        <title>Microbial solvent formation.</title>
        <authorList>
            <person name="Poehlein A."/>
            <person name="Montoya Solano J.D."/>
            <person name="Flitsch S."/>
            <person name="Krabben P."/>
            <person name="Duerre P."/>
            <person name="Daniel R."/>
        </authorList>
    </citation>
    <scope>NUCLEOTIDE SEQUENCE [LARGE SCALE GENOMIC DNA]</scope>
    <source>
        <strain evidence="2 3">DSM 2619</strain>
    </source>
</reference>
<evidence type="ECO:0000313" key="2">
    <source>
        <dbReference type="EMBL" id="OOM74450.1"/>
    </source>
</evidence>
<dbReference type="Proteomes" id="UP000190890">
    <property type="component" value="Unassembled WGS sequence"/>
</dbReference>
<dbReference type="AlphaFoldDB" id="A0A1S8T9J3"/>
<sequence length="113" mass="11812">MSGQAIITTILGAFLFPIFLRLFWGRLVNKFGAIGGFLAAIIIVGTIWIINHGIDNHLIQQSGGAWIDMAWAAAIGVFTASIVAGGKLKKSFVNIGAGIVGGIIGGIVITFML</sequence>
<name>A0A1S8T9J3_9CLOT</name>